<proteinExistence type="predicted"/>
<feature type="transmembrane region" description="Helical" evidence="1">
    <location>
        <begin position="72"/>
        <end position="89"/>
    </location>
</feature>
<feature type="transmembrane region" description="Helical" evidence="1">
    <location>
        <begin position="32"/>
        <end position="52"/>
    </location>
</feature>
<feature type="transmembrane region" description="Helical" evidence="1">
    <location>
        <begin position="109"/>
        <end position="128"/>
    </location>
</feature>
<gene>
    <name evidence="3" type="ORF">FDK13_04395</name>
</gene>
<keyword evidence="1" id="KW-0472">Membrane</keyword>
<evidence type="ECO:0000256" key="1">
    <source>
        <dbReference type="SAM" id="Phobius"/>
    </source>
</evidence>
<feature type="domain" description="CAAX prenyl protease 2/Lysostaphin resistance protein A-like" evidence="2">
    <location>
        <begin position="75"/>
        <end position="172"/>
    </location>
</feature>
<keyword evidence="1" id="KW-1133">Transmembrane helix</keyword>
<keyword evidence="1" id="KW-0812">Transmembrane</keyword>
<dbReference type="GO" id="GO:0080120">
    <property type="term" value="P:CAAX-box protein maturation"/>
    <property type="evidence" value="ECO:0007669"/>
    <property type="project" value="UniProtKB-ARBA"/>
</dbReference>
<dbReference type="GO" id="GO:0004175">
    <property type="term" value="F:endopeptidase activity"/>
    <property type="evidence" value="ECO:0007669"/>
    <property type="project" value="UniProtKB-ARBA"/>
</dbReference>
<keyword evidence="3" id="KW-0645">Protease</keyword>
<protein>
    <submittedName>
        <fullName evidence="3">CPBP family intramembrane metalloprotease</fullName>
    </submittedName>
</protein>
<dbReference type="Proteomes" id="UP000304900">
    <property type="component" value="Unassembled WGS sequence"/>
</dbReference>
<evidence type="ECO:0000259" key="2">
    <source>
        <dbReference type="Pfam" id="PF02517"/>
    </source>
</evidence>
<evidence type="ECO:0000313" key="3">
    <source>
        <dbReference type="EMBL" id="TKT93101.1"/>
    </source>
</evidence>
<name>A0A4U6D9N8_9BACT</name>
<keyword evidence="3" id="KW-0482">Metalloprotease</keyword>
<reference evidence="3 4" key="1">
    <citation type="submission" date="2019-05" db="EMBL/GenBank/DDBJ databases">
        <title>Dyadobacter AR-3-8 sp. nov., isolated from arctic soil.</title>
        <authorList>
            <person name="Chaudhary D.K."/>
        </authorList>
    </citation>
    <scope>NUCLEOTIDE SEQUENCE [LARGE SCALE GENOMIC DNA]</scope>
    <source>
        <strain evidence="3 4">AR-3-8</strain>
    </source>
</reference>
<dbReference type="Pfam" id="PF02517">
    <property type="entry name" value="Rce1-like"/>
    <property type="match status" value="1"/>
</dbReference>
<sequence length="184" mass="21430">MAHAYVLFLHFVAFVRNPNNPDYPTMTDNKKLIDVGIYISILAFIAGELLWYPVKLAEKLEWYNPLIELDNGQRILITVVSAVAIAPFVEEAMFRFPLGYVRVKSYFKWVYYLSAVLFGWIHIITYAFDSSHYLFVPLITLPQTLMGFLLGYVRMIYGFWYGVLLHAVYNALALLWIYNVGFDF</sequence>
<comment type="caution">
    <text evidence="3">The sequence shown here is derived from an EMBL/GenBank/DDBJ whole genome shotgun (WGS) entry which is preliminary data.</text>
</comment>
<accession>A0A4U6D9N8</accession>
<keyword evidence="4" id="KW-1185">Reference proteome</keyword>
<dbReference type="GO" id="GO:0008237">
    <property type="term" value="F:metallopeptidase activity"/>
    <property type="evidence" value="ECO:0007669"/>
    <property type="project" value="UniProtKB-KW"/>
</dbReference>
<dbReference type="AlphaFoldDB" id="A0A4U6D9N8"/>
<dbReference type="InterPro" id="IPR003675">
    <property type="entry name" value="Rce1/LyrA-like_dom"/>
</dbReference>
<keyword evidence="3" id="KW-0378">Hydrolase</keyword>
<feature type="transmembrane region" description="Helical" evidence="1">
    <location>
        <begin position="159"/>
        <end position="178"/>
    </location>
</feature>
<dbReference type="EMBL" id="SZVO01000002">
    <property type="protein sequence ID" value="TKT93101.1"/>
    <property type="molecule type" value="Genomic_DNA"/>
</dbReference>
<dbReference type="OrthoDB" id="958131at2"/>
<dbReference type="GO" id="GO:0006508">
    <property type="term" value="P:proteolysis"/>
    <property type="evidence" value="ECO:0007669"/>
    <property type="project" value="UniProtKB-KW"/>
</dbReference>
<evidence type="ECO:0000313" key="4">
    <source>
        <dbReference type="Proteomes" id="UP000304900"/>
    </source>
</evidence>
<organism evidence="3 4">
    <name type="scientific">Dyadobacter frigoris</name>
    <dbReference type="NCBI Taxonomy" id="2576211"/>
    <lineage>
        <taxon>Bacteria</taxon>
        <taxon>Pseudomonadati</taxon>
        <taxon>Bacteroidota</taxon>
        <taxon>Cytophagia</taxon>
        <taxon>Cytophagales</taxon>
        <taxon>Spirosomataceae</taxon>
        <taxon>Dyadobacter</taxon>
    </lineage>
</organism>
<feature type="transmembrane region" description="Helical" evidence="1">
    <location>
        <begin position="134"/>
        <end position="152"/>
    </location>
</feature>